<evidence type="ECO:0000313" key="1">
    <source>
        <dbReference type="EMBL" id="KAJ9067994.1"/>
    </source>
</evidence>
<accession>A0ACC2T0D4</accession>
<name>A0ACC2T0D4_9FUNG</name>
<dbReference type="EMBL" id="QTSX02003810">
    <property type="protein sequence ID" value="KAJ9067994.1"/>
    <property type="molecule type" value="Genomic_DNA"/>
</dbReference>
<reference evidence="1" key="1">
    <citation type="submission" date="2022-04" db="EMBL/GenBank/DDBJ databases">
        <title>Genome of the entomopathogenic fungus Entomophthora muscae.</title>
        <authorList>
            <person name="Elya C."/>
            <person name="Lovett B.R."/>
            <person name="Lee E."/>
            <person name="Macias A.M."/>
            <person name="Hajek A.E."/>
            <person name="De Bivort B.L."/>
            <person name="Kasson M.T."/>
            <person name="De Fine Licht H.H."/>
            <person name="Stajich J.E."/>
        </authorList>
    </citation>
    <scope>NUCLEOTIDE SEQUENCE</scope>
    <source>
        <strain evidence="1">Berkeley</strain>
    </source>
</reference>
<proteinExistence type="predicted"/>
<keyword evidence="2" id="KW-1185">Reference proteome</keyword>
<evidence type="ECO:0000313" key="2">
    <source>
        <dbReference type="Proteomes" id="UP001165960"/>
    </source>
</evidence>
<comment type="caution">
    <text evidence="1">The sequence shown here is derived from an EMBL/GenBank/DDBJ whole genome shotgun (WGS) entry which is preliminary data.</text>
</comment>
<gene>
    <name evidence="1" type="ORF">DSO57_1033257</name>
</gene>
<sequence length="286" mass="31881">MVQWWIVLESVIELLLIAAGIFCNGVLAWVTLGRSRSDADRDVILAMSVLDLVSGISQCALNAVSLMYNLFGVVVLRMDLLGLVLQTHASMILLPAALLGLILATLLGIARCALIVFGCNVTHIGTAAIVSSVTLMGLHTVSFLTFPSFYGVVFHADPRDPHERPIDWYTVLCLILLIVCLLAITLSYSLLSRHYYHRKRLCDLRGKRLRAPIGSLIIVTIMYSVAILPRIITVFITQVFCQELIWQSHFISLSLLVFLPLINAAFSLFLHDESRILARRFFKRSS</sequence>
<organism evidence="1 2">
    <name type="scientific">Entomophthora muscae</name>
    <dbReference type="NCBI Taxonomy" id="34485"/>
    <lineage>
        <taxon>Eukaryota</taxon>
        <taxon>Fungi</taxon>
        <taxon>Fungi incertae sedis</taxon>
        <taxon>Zoopagomycota</taxon>
        <taxon>Entomophthoromycotina</taxon>
        <taxon>Entomophthoromycetes</taxon>
        <taxon>Entomophthorales</taxon>
        <taxon>Entomophthoraceae</taxon>
        <taxon>Entomophthora</taxon>
    </lineage>
</organism>
<dbReference type="Proteomes" id="UP001165960">
    <property type="component" value="Unassembled WGS sequence"/>
</dbReference>
<protein>
    <submittedName>
        <fullName evidence="1">Uncharacterized protein</fullName>
    </submittedName>
</protein>